<sequence length="221" mass="24879">MKIIDLTQMLDEHTPHWNCDCGFKLTSTFDEVSCVQFIDAPAGIGTHMDAPYHFFSDNISIDQINVENFLGPACVIDVHHKAHDEYLISKQDILDFENKHGMIEPNTIILAFTGWDKHWGEPDKYRAEKSEQQRAFPGFSTESIDYLLTKDIKGIGIDTLSPDGSNIGFPVHKKVLSRGIYILENLCNLDKLPAKVQELISLPLKIKNGAEAPCRVIAKIK</sequence>
<proteinExistence type="predicted"/>
<dbReference type="EMBL" id="CP022356">
    <property type="protein sequence ID" value="ASK79159.1"/>
    <property type="molecule type" value="Genomic_DNA"/>
</dbReference>
<dbReference type="Pfam" id="PF04199">
    <property type="entry name" value="Cyclase"/>
    <property type="match status" value="1"/>
</dbReference>
<dbReference type="SUPFAM" id="SSF102198">
    <property type="entry name" value="Putative cyclase"/>
    <property type="match status" value="1"/>
</dbReference>
<dbReference type="InterPro" id="IPR007325">
    <property type="entry name" value="KFase/CYL"/>
</dbReference>
<gene>
    <name evidence="1" type="ORF">CF386_08805</name>
</gene>
<protein>
    <submittedName>
        <fullName evidence="1">Cyclase</fullName>
    </submittedName>
</protein>
<reference evidence="1 2" key="1">
    <citation type="journal article" date="2016" name="Int. J. Syst. Evol. Microbiol.">
        <title>Paraphotobacterium marinum gen. nov., sp. nov., a member of the family Vibrionaceae, isolated from surface seawater.</title>
        <authorList>
            <person name="Huang Z."/>
            <person name="Dong C."/>
            <person name="Shao Z."/>
        </authorList>
    </citation>
    <scope>NUCLEOTIDE SEQUENCE [LARGE SCALE GENOMIC DNA]</scope>
    <source>
        <strain evidence="1 2">NSCS20N07D</strain>
    </source>
</reference>
<evidence type="ECO:0000313" key="2">
    <source>
        <dbReference type="Proteomes" id="UP000242175"/>
    </source>
</evidence>
<organism evidence="1 2">
    <name type="scientific">Paraphotobacterium marinum</name>
    <dbReference type="NCBI Taxonomy" id="1755811"/>
    <lineage>
        <taxon>Bacteria</taxon>
        <taxon>Pseudomonadati</taxon>
        <taxon>Pseudomonadota</taxon>
        <taxon>Gammaproteobacteria</taxon>
        <taxon>Vibrionales</taxon>
        <taxon>Vibrionaceae</taxon>
        <taxon>Paraphotobacterium</taxon>
    </lineage>
</organism>
<dbReference type="PANTHER" id="PTHR31118">
    <property type="entry name" value="CYCLASE-LIKE PROTEIN 2"/>
    <property type="match status" value="1"/>
</dbReference>
<keyword evidence="2" id="KW-1185">Reference proteome</keyword>
<dbReference type="GO" id="GO:0019441">
    <property type="term" value="P:L-tryptophan catabolic process to kynurenine"/>
    <property type="evidence" value="ECO:0007669"/>
    <property type="project" value="InterPro"/>
</dbReference>
<evidence type="ECO:0000313" key="1">
    <source>
        <dbReference type="EMBL" id="ASK79159.1"/>
    </source>
</evidence>
<name>A0A220VFP5_9GAMM</name>
<dbReference type="AlphaFoldDB" id="A0A220VFP5"/>
<dbReference type="Gene3D" id="3.50.30.50">
    <property type="entry name" value="Putative cyclase"/>
    <property type="match status" value="1"/>
</dbReference>
<dbReference type="KEGG" id="pmai:CF386_08805"/>
<accession>A0A220VFP5</accession>
<dbReference type="Proteomes" id="UP000242175">
    <property type="component" value="Chromosome small"/>
</dbReference>
<dbReference type="InterPro" id="IPR037175">
    <property type="entry name" value="KFase_sf"/>
</dbReference>
<dbReference type="GO" id="GO:0004061">
    <property type="term" value="F:arylformamidase activity"/>
    <property type="evidence" value="ECO:0007669"/>
    <property type="project" value="InterPro"/>
</dbReference>
<dbReference type="PANTHER" id="PTHR31118:SF12">
    <property type="entry name" value="CYCLASE-LIKE PROTEIN 2"/>
    <property type="match status" value="1"/>
</dbReference>